<dbReference type="InterPro" id="IPR036236">
    <property type="entry name" value="Znf_C2H2_sf"/>
</dbReference>
<evidence type="ECO:0000256" key="12">
    <source>
        <dbReference type="SAM" id="MobiDB-lite"/>
    </source>
</evidence>
<feature type="domain" description="C2H2-type" evidence="13">
    <location>
        <begin position="575"/>
        <end position="602"/>
    </location>
</feature>
<feature type="compositionally biased region" description="Polar residues" evidence="12">
    <location>
        <begin position="293"/>
        <end position="311"/>
    </location>
</feature>
<feature type="compositionally biased region" description="Basic residues" evidence="12">
    <location>
        <begin position="79"/>
        <end position="94"/>
    </location>
</feature>
<accession>A0AAD9QSF2</accession>
<evidence type="ECO:0000256" key="5">
    <source>
        <dbReference type="ARBA" id="ARBA00022771"/>
    </source>
</evidence>
<keyword evidence="6" id="KW-0862">Zinc</keyword>
<evidence type="ECO:0000256" key="10">
    <source>
        <dbReference type="ARBA" id="ARBA00023242"/>
    </source>
</evidence>
<dbReference type="PANTHER" id="PTHR16515:SF66">
    <property type="entry name" value="C2H2-TYPE DOMAIN-CONTAINING PROTEIN"/>
    <property type="match status" value="1"/>
</dbReference>
<keyword evidence="10" id="KW-0539">Nucleus</keyword>
<evidence type="ECO:0000256" key="9">
    <source>
        <dbReference type="ARBA" id="ARBA00023163"/>
    </source>
</evidence>
<feature type="domain" description="C2H2-type" evidence="13">
    <location>
        <begin position="422"/>
        <end position="449"/>
    </location>
</feature>
<feature type="region of interest" description="Disordered" evidence="12">
    <location>
        <begin position="183"/>
        <end position="219"/>
    </location>
</feature>
<dbReference type="GO" id="GO:0005634">
    <property type="term" value="C:nucleus"/>
    <property type="evidence" value="ECO:0007669"/>
    <property type="project" value="UniProtKB-SubCell"/>
</dbReference>
<evidence type="ECO:0000256" key="2">
    <source>
        <dbReference type="ARBA" id="ARBA00006991"/>
    </source>
</evidence>
<comment type="similarity">
    <text evidence="2">Belongs to the krueppel C2H2-type zinc-finger protein family.</text>
</comment>
<dbReference type="FunFam" id="3.30.160.60:FF:001480">
    <property type="entry name" value="Si:cabz01071911.3"/>
    <property type="match status" value="1"/>
</dbReference>
<dbReference type="InterPro" id="IPR013087">
    <property type="entry name" value="Znf_C2H2_type"/>
</dbReference>
<evidence type="ECO:0000256" key="6">
    <source>
        <dbReference type="ARBA" id="ARBA00022833"/>
    </source>
</evidence>
<evidence type="ECO:0000256" key="4">
    <source>
        <dbReference type="ARBA" id="ARBA00022737"/>
    </source>
</evidence>
<name>A0AAD9QSF2_ACRCE</name>
<feature type="domain" description="C2H2-type" evidence="13">
    <location>
        <begin position="547"/>
        <end position="569"/>
    </location>
</feature>
<dbReference type="EMBL" id="JARQWQ010000016">
    <property type="protein sequence ID" value="KAK2566514.1"/>
    <property type="molecule type" value="Genomic_DNA"/>
</dbReference>
<keyword evidence="15" id="KW-1185">Reference proteome</keyword>
<organism evidence="14 15">
    <name type="scientific">Acropora cervicornis</name>
    <name type="common">Staghorn coral</name>
    <dbReference type="NCBI Taxonomy" id="6130"/>
    <lineage>
        <taxon>Eukaryota</taxon>
        <taxon>Metazoa</taxon>
        <taxon>Cnidaria</taxon>
        <taxon>Anthozoa</taxon>
        <taxon>Hexacorallia</taxon>
        <taxon>Scleractinia</taxon>
        <taxon>Astrocoeniina</taxon>
        <taxon>Acroporidae</taxon>
        <taxon>Acropora</taxon>
    </lineage>
</organism>
<feature type="region of interest" description="Disordered" evidence="12">
    <location>
        <begin position="136"/>
        <end position="159"/>
    </location>
</feature>
<dbReference type="FunFam" id="3.30.160.60:FF:001228">
    <property type="entry name" value="Zinc finger protein 236"/>
    <property type="match status" value="1"/>
</dbReference>
<feature type="domain" description="C2H2-type" evidence="13">
    <location>
        <begin position="603"/>
        <end position="631"/>
    </location>
</feature>
<feature type="compositionally biased region" description="Basic and acidic residues" evidence="12">
    <location>
        <begin position="146"/>
        <end position="157"/>
    </location>
</feature>
<comment type="caution">
    <text evidence="14">The sequence shown here is derived from an EMBL/GenBank/DDBJ whole genome shotgun (WGS) entry which is preliminary data.</text>
</comment>
<evidence type="ECO:0000259" key="13">
    <source>
        <dbReference type="PROSITE" id="PS50157"/>
    </source>
</evidence>
<dbReference type="Proteomes" id="UP001249851">
    <property type="component" value="Unassembled WGS sequence"/>
</dbReference>
<feature type="compositionally biased region" description="Polar residues" evidence="12">
    <location>
        <begin position="95"/>
        <end position="111"/>
    </location>
</feature>
<feature type="compositionally biased region" description="Polar residues" evidence="12">
    <location>
        <begin position="136"/>
        <end position="145"/>
    </location>
</feature>
<feature type="region of interest" description="Disordered" evidence="12">
    <location>
        <begin position="17"/>
        <end position="41"/>
    </location>
</feature>
<gene>
    <name evidence="14" type="ORF">P5673_009128</name>
</gene>
<dbReference type="GO" id="GO:0003677">
    <property type="term" value="F:DNA binding"/>
    <property type="evidence" value="ECO:0007669"/>
    <property type="project" value="UniProtKB-KW"/>
</dbReference>
<dbReference type="SMART" id="SM00355">
    <property type="entry name" value="ZnF_C2H2"/>
    <property type="match status" value="7"/>
</dbReference>
<evidence type="ECO:0000256" key="11">
    <source>
        <dbReference type="PROSITE-ProRule" id="PRU00042"/>
    </source>
</evidence>
<sequence>MERVAKTREFILEFAPIQADEKTETEVKEHGTKTSEAEEIIQISPKPFGVNVLSQSSFASDANHREMPTVQSQGLPRSATKRRKSSKPQKKNSKLSKFSSASDPSTSLSKFPSIITNHQQTTLNLCIENENVVQRKAQQQEINRSSLEEKRTKRKGDAQISSTTKMALKNFLKQKFAGLNNGKKSDKTNISTGTDVPHLNVSSTNENGSSSKEGCRSPDNENCIESCQSTASTGFERKEISPNGSDFATKLVENKEKEHGTCPDPGIQKPKDVQQTTTGNDSSEEKLAVFSCPESTSSSRSQSCPDFNESASGAGEDGFISDAPTTPSDVKQHNNEKVIQDEEGLGVDVSVSEHVKERETVPEIAVSVSDVVAGEAGSPVIQEVDILFLNSASEPLTTNQDAEGSQAKVKSGTKTVKTKKSFDCVECGKYFESNRGYKRHLNIHYDIRPHKCDECEKSFRQRGHLEKHKLLHTGEKPYSCQYCGRGFRCKYILRDHERIHTGEKPCKCDTCDQMFRSWNVLSDHLWNAHKLRPPRSRSKSSFGKTTYKCNVCEKIFSWSSALSAHKKTHGDVWAYKCNKCPKVFKVYSNLWNHQRSHSKAKPFECDLCGQHLKRRGNLKRHLLTQHDPEEAELCLKTSQQFVGFRTPKKKAS</sequence>
<protein>
    <submittedName>
        <fullName evidence="14">Zinc finger protein 93</fullName>
    </submittedName>
</protein>
<evidence type="ECO:0000313" key="15">
    <source>
        <dbReference type="Proteomes" id="UP001249851"/>
    </source>
</evidence>
<dbReference type="PROSITE" id="PS50157">
    <property type="entry name" value="ZINC_FINGER_C2H2_2"/>
    <property type="match status" value="7"/>
</dbReference>
<evidence type="ECO:0000256" key="3">
    <source>
        <dbReference type="ARBA" id="ARBA00022723"/>
    </source>
</evidence>
<feature type="region of interest" description="Disordered" evidence="12">
    <location>
        <begin position="55"/>
        <end position="111"/>
    </location>
</feature>
<dbReference type="Pfam" id="PF00096">
    <property type="entry name" value="zf-C2H2"/>
    <property type="match status" value="5"/>
</dbReference>
<reference evidence="14" key="1">
    <citation type="journal article" date="2023" name="G3 (Bethesda)">
        <title>Whole genome assembly and annotation of the endangered Caribbean coral Acropora cervicornis.</title>
        <authorList>
            <person name="Selwyn J.D."/>
            <person name="Vollmer S.V."/>
        </authorList>
    </citation>
    <scope>NUCLEOTIDE SEQUENCE</scope>
    <source>
        <strain evidence="14">K2</strain>
    </source>
</reference>
<feature type="domain" description="C2H2-type" evidence="13">
    <location>
        <begin position="506"/>
        <end position="534"/>
    </location>
</feature>
<evidence type="ECO:0000256" key="8">
    <source>
        <dbReference type="ARBA" id="ARBA00023125"/>
    </source>
</evidence>
<feature type="compositionally biased region" description="Basic and acidic residues" evidence="12">
    <location>
        <begin position="19"/>
        <end position="36"/>
    </location>
</feature>
<comment type="subcellular location">
    <subcellularLocation>
        <location evidence="1">Nucleus</location>
    </subcellularLocation>
</comment>
<keyword evidence="8" id="KW-0238">DNA-binding</keyword>
<dbReference type="PANTHER" id="PTHR16515">
    <property type="entry name" value="PR DOMAIN ZINC FINGER PROTEIN"/>
    <property type="match status" value="1"/>
</dbReference>
<dbReference type="GO" id="GO:0010468">
    <property type="term" value="P:regulation of gene expression"/>
    <property type="evidence" value="ECO:0007669"/>
    <property type="project" value="TreeGrafter"/>
</dbReference>
<reference evidence="14" key="2">
    <citation type="journal article" date="2023" name="Science">
        <title>Genomic signatures of disease resistance in endangered staghorn corals.</title>
        <authorList>
            <person name="Vollmer S.V."/>
            <person name="Selwyn J.D."/>
            <person name="Despard B.A."/>
            <person name="Roesel C.L."/>
        </authorList>
    </citation>
    <scope>NUCLEOTIDE SEQUENCE</scope>
    <source>
        <strain evidence="14">K2</strain>
    </source>
</reference>
<feature type="region of interest" description="Disordered" evidence="12">
    <location>
        <begin position="255"/>
        <end position="333"/>
    </location>
</feature>
<keyword evidence="3" id="KW-0479">Metal-binding</keyword>
<dbReference type="Gene3D" id="3.30.160.60">
    <property type="entry name" value="Classic Zinc Finger"/>
    <property type="match status" value="7"/>
</dbReference>
<feature type="domain" description="C2H2-type" evidence="13">
    <location>
        <begin position="450"/>
        <end position="477"/>
    </location>
</feature>
<dbReference type="SUPFAM" id="SSF57667">
    <property type="entry name" value="beta-beta-alpha zinc fingers"/>
    <property type="match status" value="4"/>
</dbReference>
<feature type="compositionally biased region" description="Polar residues" evidence="12">
    <location>
        <begin position="188"/>
        <end position="212"/>
    </location>
</feature>
<keyword evidence="4" id="KW-0677">Repeat</keyword>
<keyword evidence="5 11" id="KW-0863">Zinc-finger</keyword>
<dbReference type="GO" id="GO:0008270">
    <property type="term" value="F:zinc ion binding"/>
    <property type="evidence" value="ECO:0007669"/>
    <property type="project" value="UniProtKB-KW"/>
</dbReference>
<evidence type="ECO:0000313" key="14">
    <source>
        <dbReference type="EMBL" id="KAK2566514.1"/>
    </source>
</evidence>
<evidence type="ECO:0000256" key="7">
    <source>
        <dbReference type="ARBA" id="ARBA00023015"/>
    </source>
</evidence>
<keyword evidence="9" id="KW-0804">Transcription</keyword>
<dbReference type="AlphaFoldDB" id="A0AAD9QSF2"/>
<dbReference type="PROSITE" id="PS00028">
    <property type="entry name" value="ZINC_FINGER_C2H2_1"/>
    <property type="match status" value="7"/>
</dbReference>
<proteinExistence type="inferred from homology"/>
<feature type="domain" description="C2H2-type" evidence="13">
    <location>
        <begin position="478"/>
        <end position="505"/>
    </location>
</feature>
<dbReference type="InterPro" id="IPR050331">
    <property type="entry name" value="Zinc_finger"/>
</dbReference>
<dbReference type="FunFam" id="3.30.160.60:FF:000005">
    <property type="entry name" value="Zinc finger protein 14 homolog"/>
    <property type="match status" value="1"/>
</dbReference>
<evidence type="ECO:0000256" key="1">
    <source>
        <dbReference type="ARBA" id="ARBA00004123"/>
    </source>
</evidence>
<keyword evidence="7" id="KW-0805">Transcription regulation</keyword>